<dbReference type="InterPro" id="IPR000084">
    <property type="entry name" value="PE-PGRS_N"/>
</dbReference>
<dbReference type="AlphaFoldDB" id="A0A5B1BEL3"/>
<dbReference type="Proteomes" id="UP000324701">
    <property type="component" value="Unassembled WGS sequence"/>
</dbReference>
<dbReference type="InterPro" id="IPR038332">
    <property type="entry name" value="PPE_sf"/>
</dbReference>
<name>A0A5B1BEL3_MYCSI</name>
<evidence type="ECO:0000313" key="3">
    <source>
        <dbReference type="Proteomes" id="UP000324701"/>
    </source>
</evidence>
<dbReference type="Gene3D" id="1.10.287.850">
    <property type="entry name" value="HP0062-like domain"/>
    <property type="match status" value="1"/>
</dbReference>
<sequence>MSFVSVTPEIVATAATELAGIGSAIGDATAAAAAPTTAAAAAAAD</sequence>
<dbReference type="SUPFAM" id="SSF140459">
    <property type="entry name" value="PE/PPE dimer-like"/>
    <property type="match status" value="1"/>
</dbReference>
<gene>
    <name evidence="2" type="ORF">F0Q45_23465</name>
</gene>
<protein>
    <submittedName>
        <fullName evidence="2">PE family protein</fullName>
    </submittedName>
</protein>
<accession>A0A5B1BEL3</accession>
<proteinExistence type="predicted"/>
<keyword evidence="3" id="KW-1185">Reference proteome</keyword>
<feature type="domain" description="PE" evidence="1">
    <location>
        <begin position="4"/>
        <end position="45"/>
    </location>
</feature>
<comment type="caution">
    <text evidence="2">The sequence shown here is derived from an EMBL/GenBank/DDBJ whole genome shotgun (WGS) entry which is preliminary data.</text>
</comment>
<dbReference type="EMBL" id="VTZN01000229">
    <property type="protein sequence ID" value="KAA1246245.1"/>
    <property type="molecule type" value="Genomic_DNA"/>
</dbReference>
<evidence type="ECO:0000259" key="1">
    <source>
        <dbReference type="Pfam" id="PF00934"/>
    </source>
</evidence>
<reference evidence="2 3" key="1">
    <citation type="submission" date="2019-09" db="EMBL/GenBank/DDBJ databases">
        <title>Report of infection by Mycobacterium simiae a patient suffering from pulmonary tuberculosis.</title>
        <authorList>
            <person name="Mohanty P.S."/>
            <person name="Bansal A.K."/>
            <person name="Singh H."/>
            <person name="Sharma S."/>
            <person name="Patil S.A."/>
            <person name="Upadhaya P."/>
            <person name="Singh P.K."/>
            <person name="Kumar D."/>
            <person name="Kumar S."/>
            <person name="Singh R.K."/>
            <person name="Chaudhary B."/>
        </authorList>
    </citation>
    <scope>NUCLEOTIDE SEQUENCE [LARGE SCALE GENOMIC DNA]</scope>
    <source>
        <strain evidence="2 3">JAL-560-SIM</strain>
    </source>
</reference>
<evidence type="ECO:0000313" key="2">
    <source>
        <dbReference type="EMBL" id="KAA1246245.1"/>
    </source>
</evidence>
<dbReference type="RefSeq" id="WP_149656185.1">
    <property type="nucleotide sequence ID" value="NZ_VTZN01000229.1"/>
</dbReference>
<dbReference type="Pfam" id="PF00934">
    <property type="entry name" value="PE"/>
    <property type="match status" value="1"/>
</dbReference>
<organism evidence="2 3">
    <name type="scientific">Mycobacterium simiae</name>
    <name type="common">Mycobacterium habana</name>
    <dbReference type="NCBI Taxonomy" id="1784"/>
    <lineage>
        <taxon>Bacteria</taxon>
        <taxon>Bacillati</taxon>
        <taxon>Actinomycetota</taxon>
        <taxon>Actinomycetes</taxon>
        <taxon>Mycobacteriales</taxon>
        <taxon>Mycobacteriaceae</taxon>
        <taxon>Mycobacterium</taxon>
        <taxon>Mycobacterium simiae complex</taxon>
    </lineage>
</organism>
<feature type="non-terminal residue" evidence="2">
    <location>
        <position position="45"/>
    </location>
</feature>